<dbReference type="STRING" id="400682.A0A1X7UWS8"/>
<proteinExistence type="predicted"/>
<dbReference type="InterPro" id="IPR000219">
    <property type="entry name" value="DH_dom"/>
</dbReference>
<dbReference type="PANTHER" id="PTHR12673">
    <property type="entry name" value="FACIOGENITAL DYSPLASIA PROTEIN"/>
    <property type="match status" value="1"/>
</dbReference>
<feature type="compositionally biased region" description="Basic residues" evidence="1">
    <location>
        <begin position="430"/>
        <end position="445"/>
    </location>
</feature>
<dbReference type="EnsemblMetazoa" id="XM_019996260.1">
    <property type="protein sequence ID" value="XP_019851819.1"/>
    <property type="gene ID" value="LOC109581833"/>
</dbReference>
<feature type="compositionally biased region" description="Polar residues" evidence="1">
    <location>
        <begin position="460"/>
        <end position="469"/>
    </location>
</feature>
<dbReference type="Gene3D" id="1.20.900.10">
    <property type="entry name" value="Dbl homology (DH) domain"/>
    <property type="match status" value="1"/>
</dbReference>
<evidence type="ECO:0000313" key="3">
    <source>
        <dbReference type="EnsemblMetazoa" id="Aqu2.1.32233_001"/>
    </source>
</evidence>
<name>A0A1X7UWS8_AMPQE</name>
<reference evidence="3" key="2">
    <citation type="submission" date="2017-05" db="UniProtKB">
        <authorList>
            <consortium name="EnsemblMetazoa"/>
        </authorList>
    </citation>
    <scope>IDENTIFICATION</scope>
</reference>
<dbReference type="KEGG" id="aqu:109581833"/>
<dbReference type="OrthoDB" id="245697at2759"/>
<feature type="compositionally biased region" description="Polar residues" evidence="1">
    <location>
        <begin position="629"/>
        <end position="647"/>
    </location>
</feature>
<feature type="region of interest" description="Disordered" evidence="1">
    <location>
        <begin position="627"/>
        <end position="726"/>
    </location>
</feature>
<feature type="region of interest" description="Disordered" evidence="1">
    <location>
        <begin position="539"/>
        <end position="597"/>
    </location>
</feature>
<reference evidence="4" key="1">
    <citation type="journal article" date="2010" name="Nature">
        <title>The Amphimedon queenslandica genome and the evolution of animal complexity.</title>
        <authorList>
            <person name="Srivastava M."/>
            <person name="Simakov O."/>
            <person name="Chapman J."/>
            <person name="Fahey B."/>
            <person name="Gauthier M.E."/>
            <person name="Mitros T."/>
            <person name="Richards G.S."/>
            <person name="Conaco C."/>
            <person name="Dacre M."/>
            <person name="Hellsten U."/>
            <person name="Larroux C."/>
            <person name="Putnam N.H."/>
            <person name="Stanke M."/>
            <person name="Adamska M."/>
            <person name="Darling A."/>
            <person name="Degnan S.M."/>
            <person name="Oakley T.H."/>
            <person name="Plachetzki D.C."/>
            <person name="Zhai Y."/>
            <person name="Adamski M."/>
            <person name="Calcino A."/>
            <person name="Cummins S.F."/>
            <person name="Goodstein D.M."/>
            <person name="Harris C."/>
            <person name="Jackson D.J."/>
            <person name="Leys S.P."/>
            <person name="Shu S."/>
            <person name="Woodcroft B.J."/>
            <person name="Vervoort M."/>
            <person name="Kosik K.S."/>
            <person name="Manning G."/>
            <person name="Degnan B.M."/>
            <person name="Rokhsar D.S."/>
        </authorList>
    </citation>
    <scope>NUCLEOTIDE SEQUENCE [LARGE SCALE GENOMIC DNA]</scope>
</reference>
<dbReference type="InterPro" id="IPR035899">
    <property type="entry name" value="DBL_dom_sf"/>
</dbReference>
<organism evidence="3">
    <name type="scientific">Amphimedon queenslandica</name>
    <name type="common">Sponge</name>
    <dbReference type="NCBI Taxonomy" id="400682"/>
    <lineage>
        <taxon>Eukaryota</taxon>
        <taxon>Metazoa</taxon>
        <taxon>Porifera</taxon>
        <taxon>Demospongiae</taxon>
        <taxon>Heteroscleromorpha</taxon>
        <taxon>Haplosclerida</taxon>
        <taxon>Niphatidae</taxon>
        <taxon>Amphimedon</taxon>
    </lineage>
</organism>
<dbReference type="Proteomes" id="UP000007879">
    <property type="component" value="Unassembled WGS sequence"/>
</dbReference>
<dbReference type="Pfam" id="PF00621">
    <property type="entry name" value="RhoGEF"/>
    <property type="match status" value="1"/>
</dbReference>
<evidence type="ECO:0000256" key="1">
    <source>
        <dbReference type="SAM" id="MobiDB-lite"/>
    </source>
</evidence>
<dbReference type="SMART" id="SM00325">
    <property type="entry name" value="RhoGEF"/>
    <property type="match status" value="1"/>
</dbReference>
<evidence type="ECO:0000259" key="2">
    <source>
        <dbReference type="PROSITE" id="PS50010"/>
    </source>
</evidence>
<dbReference type="InParanoid" id="A0A1X7UWS8"/>
<dbReference type="eggNOG" id="KOG3519">
    <property type="taxonomic scope" value="Eukaryota"/>
</dbReference>
<dbReference type="GO" id="GO:0005737">
    <property type="term" value="C:cytoplasm"/>
    <property type="evidence" value="ECO:0007669"/>
    <property type="project" value="TreeGrafter"/>
</dbReference>
<dbReference type="CDD" id="cd00160">
    <property type="entry name" value="RhoGEF"/>
    <property type="match status" value="1"/>
</dbReference>
<dbReference type="PROSITE" id="PS50010">
    <property type="entry name" value="DH_2"/>
    <property type="match status" value="1"/>
</dbReference>
<evidence type="ECO:0000313" key="4">
    <source>
        <dbReference type="Proteomes" id="UP000007879"/>
    </source>
</evidence>
<feature type="compositionally biased region" description="Low complexity" evidence="1">
    <location>
        <begin position="667"/>
        <end position="679"/>
    </location>
</feature>
<feature type="region of interest" description="Disordered" evidence="1">
    <location>
        <begin position="424"/>
        <end position="445"/>
    </location>
</feature>
<dbReference type="PANTHER" id="PTHR12673:SF159">
    <property type="entry name" value="LD03170P"/>
    <property type="match status" value="1"/>
</dbReference>
<feature type="region of interest" description="Disordered" evidence="1">
    <location>
        <begin position="1"/>
        <end position="20"/>
    </location>
</feature>
<dbReference type="InterPro" id="IPR051092">
    <property type="entry name" value="FYVE_RhoGEF_PH"/>
</dbReference>
<feature type="compositionally biased region" description="Polar residues" evidence="1">
    <location>
        <begin position="7"/>
        <end position="17"/>
    </location>
</feature>
<feature type="region of interest" description="Disordered" evidence="1">
    <location>
        <begin position="460"/>
        <end position="491"/>
    </location>
</feature>
<accession>A0A1X7UWS8</accession>
<keyword evidence="4" id="KW-1185">Reference proteome</keyword>
<gene>
    <name evidence="3" type="primary">109581833</name>
</gene>
<feature type="compositionally biased region" description="Polar residues" evidence="1">
    <location>
        <begin position="540"/>
        <end position="555"/>
    </location>
</feature>
<dbReference type="SUPFAM" id="SSF48065">
    <property type="entry name" value="DBL homology domain (DH-domain)"/>
    <property type="match status" value="1"/>
</dbReference>
<sequence length="751" mass="83974">MAAAVESSHTPTSQATTPLVHIKCKPHDSSVHSLKDKQLPWRSVACYTSAIYSSIKPAARKSEQEPLQRATPLSSSTAAMSSYRINHRRVSSLPPTPDLSRDNSEDDDSELSMDVMMLGHEEEMNTSLADESNVFSGAYTATPINVTAAKTNEVSFFIDVGELLHSPSTNRRSVSVFQFDDFEESRQEDYKNTESSHSEEGNISILGKMHNASSSSTESLREDQRTWVLNELLQTERRYVASLELILSVFLSSVEKIIAPRDLRLLFPCQLEPLILLHRDLLSRLTERIEASSRWQGVVGDVFGRICTDQEGEFVALYSAYMNEFKIALQTLVHYEKTSQLFCKTISDCSQRPECEGLSLASFLLTPIQRLPRYELLLKSLLKHTSQDHPDCYYIESALNALHSNLVLLDHSIQVCQLASSIRKDDNRGKRGNKKTKRKPPRRYHSLRFTEKIRRHFSQTNIDDLTSPSHSPPLQERVYQSRGNSVLGKSSHLARSVANLLEEKDKHKDENKVNNSYLNRAISFSDVLLLGSDDKVLEEQPTSSNKTLMSHSPSLISHDDSIEEEEAREGEEEREEAPRNMILNTQRASIYSSNSSTSGFDSIAGDYSYGQDDSGTLKHTYPTAPALSSYGNVSTLKPLQSLNSTDSGYRDDNKHHQPPPPPPPSAPMTSSSSVSAPSSEKTKTKLKKKTSFSAALKVLKRATSKDITPSSSPKPKRSQSMGHLNKIEIGEPTDFRHIEHKIGNKHISVVL</sequence>
<protein>
    <recommendedName>
        <fullName evidence="2">DH domain-containing protein</fullName>
    </recommendedName>
</protein>
<feature type="compositionally biased region" description="Acidic residues" evidence="1">
    <location>
        <begin position="561"/>
        <end position="575"/>
    </location>
</feature>
<feature type="domain" description="DH" evidence="2">
    <location>
        <begin position="224"/>
        <end position="412"/>
    </location>
</feature>
<dbReference type="EnsemblMetazoa" id="Aqu2.1.32233_001">
    <property type="protein sequence ID" value="Aqu2.1.32233_001"/>
    <property type="gene ID" value="Aqu2.1.32233"/>
</dbReference>
<dbReference type="GO" id="GO:0005085">
    <property type="term" value="F:guanyl-nucleotide exchange factor activity"/>
    <property type="evidence" value="ECO:0007669"/>
    <property type="project" value="InterPro"/>
</dbReference>
<feature type="compositionally biased region" description="Polar residues" evidence="1">
    <location>
        <begin position="71"/>
        <end position="84"/>
    </location>
</feature>
<dbReference type="AlphaFoldDB" id="A0A1X7UWS8"/>
<feature type="region of interest" description="Disordered" evidence="1">
    <location>
        <begin position="58"/>
        <end position="109"/>
    </location>
</feature>
<feature type="compositionally biased region" description="Polar residues" evidence="1">
    <location>
        <begin position="582"/>
        <end position="597"/>
    </location>
</feature>